<evidence type="ECO:0000259" key="4">
    <source>
        <dbReference type="PROSITE" id="PS50931"/>
    </source>
</evidence>
<accession>A0A090T576</accession>
<dbReference type="GO" id="GO:0003700">
    <property type="term" value="F:DNA-binding transcription factor activity"/>
    <property type="evidence" value="ECO:0007669"/>
    <property type="project" value="InterPro"/>
</dbReference>
<evidence type="ECO:0000256" key="1">
    <source>
        <dbReference type="ARBA" id="ARBA00009437"/>
    </source>
</evidence>
<dbReference type="PROSITE" id="PS50931">
    <property type="entry name" value="HTH_LYSR"/>
    <property type="match status" value="1"/>
</dbReference>
<dbReference type="InterPro" id="IPR036388">
    <property type="entry name" value="WH-like_DNA-bd_sf"/>
</dbReference>
<evidence type="ECO:0000256" key="3">
    <source>
        <dbReference type="ARBA" id="ARBA00023163"/>
    </source>
</evidence>
<dbReference type="Gene3D" id="1.10.10.10">
    <property type="entry name" value="Winged helix-like DNA-binding domain superfamily/Winged helix DNA-binding domain"/>
    <property type="match status" value="1"/>
</dbReference>
<name>A0A090T576_9VIBR</name>
<gene>
    <name evidence="5" type="ORF">JCM19240_3436</name>
</gene>
<comment type="similarity">
    <text evidence="1">Belongs to the LysR transcriptional regulatory family.</text>
</comment>
<dbReference type="Pfam" id="PF00126">
    <property type="entry name" value="HTH_1"/>
    <property type="match status" value="1"/>
</dbReference>
<dbReference type="InterPro" id="IPR036390">
    <property type="entry name" value="WH_DNA-bd_sf"/>
</dbReference>
<dbReference type="PRINTS" id="PR00039">
    <property type="entry name" value="HTHLYSR"/>
</dbReference>
<dbReference type="GO" id="GO:0000976">
    <property type="term" value="F:transcription cis-regulatory region binding"/>
    <property type="evidence" value="ECO:0007669"/>
    <property type="project" value="TreeGrafter"/>
</dbReference>
<evidence type="ECO:0000256" key="2">
    <source>
        <dbReference type="ARBA" id="ARBA00023015"/>
    </source>
</evidence>
<keyword evidence="3" id="KW-0804">Transcription</keyword>
<proteinExistence type="inferred from homology"/>
<comment type="caution">
    <text evidence="5">The sequence shown here is derived from an EMBL/GenBank/DDBJ whole genome shotgun (WGS) entry which is preliminary data.</text>
</comment>
<sequence>MLERIHLKIIHAVHQHGSLTAAAKELCVTQSALSHTMRKLEANLGTEVWYVTEEA</sequence>
<protein>
    <submittedName>
        <fullName evidence="5">Transcriptional activator MetR</fullName>
    </submittedName>
</protein>
<keyword evidence="2" id="KW-0805">Transcription regulation</keyword>
<reference evidence="5 6" key="1">
    <citation type="submission" date="2014-09" db="EMBL/GenBank/DDBJ databases">
        <title>Vibrio maritimus JCM 19240. (C210) whole genome shotgun sequence.</title>
        <authorList>
            <person name="Sawabe T."/>
            <person name="Meirelles P."/>
            <person name="Nakanishi M."/>
            <person name="Sayaka M."/>
            <person name="Hattori M."/>
            <person name="Ohkuma M."/>
        </authorList>
    </citation>
    <scope>NUCLEOTIDE SEQUENCE [LARGE SCALE GENOMIC DNA]</scope>
    <source>
        <strain evidence="5 6">JCM 19240</strain>
    </source>
</reference>
<keyword evidence="6" id="KW-1185">Reference proteome</keyword>
<evidence type="ECO:0000313" key="6">
    <source>
        <dbReference type="Proteomes" id="UP000029224"/>
    </source>
</evidence>
<reference evidence="5 6" key="2">
    <citation type="submission" date="2014-09" db="EMBL/GenBank/DDBJ databases">
        <authorList>
            <consortium name="NBRP consortium"/>
            <person name="Sawabe T."/>
            <person name="Meirelles P."/>
            <person name="Nakanishi M."/>
            <person name="Sayaka M."/>
            <person name="Hattori M."/>
            <person name="Ohkuma M."/>
        </authorList>
    </citation>
    <scope>NUCLEOTIDE SEQUENCE [LARGE SCALE GENOMIC DNA]</scope>
    <source>
        <strain evidence="5 6">JCM 19240</strain>
    </source>
</reference>
<organism evidence="5 6">
    <name type="scientific">Vibrio maritimus</name>
    <dbReference type="NCBI Taxonomy" id="990268"/>
    <lineage>
        <taxon>Bacteria</taxon>
        <taxon>Pseudomonadati</taxon>
        <taxon>Pseudomonadota</taxon>
        <taxon>Gammaproteobacteria</taxon>
        <taxon>Vibrionales</taxon>
        <taxon>Vibrionaceae</taxon>
        <taxon>Vibrio</taxon>
    </lineage>
</organism>
<dbReference type="Proteomes" id="UP000029224">
    <property type="component" value="Unassembled WGS sequence"/>
</dbReference>
<dbReference type="PANTHER" id="PTHR30126:SF25">
    <property type="entry name" value="HTH-TYPE TRANSCRIPTIONAL REGULATOR METR"/>
    <property type="match status" value="1"/>
</dbReference>
<dbReference type="EMBL" id="BBMT01000006">
    <property type="protein sequence ID" value="GAL35066.1"/>
    <property type="molecule type" value="Genomic_DNA"/>
</dbReference>
<dbReference type="PANTHER" id="PTHR30126">
    <property type="entry name" value="HTH-TYPE TRANSCRIPTIONAL REGULATOR"/>
    <property type="match status" value="1"/>
</dbReference>
<dbReference type="AlphaFoldDB" id="A0A090T576"/>
<feature type="domain" description="HTH lysR-type" evidence="4">
    <location>
        <begin position="1"/>
        <end position="55"/>
    </location>
</feature>
<dbReference type="SUPFAM" id="SSF46785">
    <property type="entry name" value="Winged helix' DNA-binding domain"/>
    <property type="match status" value="1"/>
</dbReference>
<dbReference type="InterPro" id="IPR000847">
    <property type="entry name" value="LysR_HTH_N"/>
</dbReference>
<evidence type="ECO:0000313" key="5">
    <source>
        <dbReference type="EMBL" id="GAL35066.1"/>
    </source>
</evidence>